<comment type="caution">
    <text evidence="13">The sequence shown here is derived from an EMBL/GenBank/DDBJ whole genome shotgun (WGS) entry which is preliminary data.</text>
</comment>
<dbReference type="SUPFAM" id="SSF56235">
    <property type="entry name" value="N-terminal nucleophile aminohydrolases (Ntn hydrolases)"/>
    <property type="match status" value="1"/>
</dbReference>
<dbReference type="EMBL" id="QXIX01000049">
    <property type="protein sequence ID" value="RIE12901.1"/>
    <property type="molecule type" value="Genomic_DNA"/>
</dbReference>
<protein>
    <recommendedName>
        <fullName evidence="7">Amidophosphoribosyltransferase</fullName>
        <shortName evidence="7">ATase</shortName>
        <ecNumber evidence="7">2.4.2.14</ecNumber>
    </recommendedName>
    <alternativeName>
        <fullName evidence="7">Glutamine phosphoribosylpyrophosphate amidotransferase</fullName>
        <shortName evidence="7">GPATase</shortName>
    </alternativeName>
</protein>
<evidence type="ECO:0000313" key="15">
    <source>
        <dbReference type="Proteomes" id="UP000265724"/>
    </source>
</evidence>
<evidence type="ECO:0000256" key="7">
    <source>
        <dbReference type="HAMAP-Rule" id="MF_01931"/>
    </source>
</evidence>
<dbReference type="Proteomes" id="UP000266042">
    <property type="component" value="Unassembled WGS sequence"/>
</dbReference>
<feature type="domain" description="Glutamine amidotransferase type-2" evidence="12">
    <location>
        <begin position="11"/>
        <end position="231"/>
    </location>
</feature>
<evidence type="ECO:0000313" key="13">
    <source>
        <dbReference type="EMBL" id="RIE12772.1"/>
    </source>
</evidence>
<dbReference type="InterPro" id="IPR017932">
    <property type="entry name" value="GATase_2_dom"/>
</dbReference>
<feature type="active site" description="Nucleophile" evidence="7 9">
    <location>
        <position position="11"/>
    </location>
</feature>
<feature type="binding site" evidence="7 11">
    <location>
        <position position="445"/>
    </location>
    <ligand>
        <name>[4Fe-4S] cluster</name>
        <dbReference type="ChEBI" id="CHEBI:49883"/>
    </ligand>
</feature>
<comment type="cofactor">
    <cofactor evidence="7 11">
        <name>[4Fe-4S] cluster</name>
        <dbReference type="ChEBI" id="CHEBI:49883"/>
    </cofactor>
    <text evidence="7 11">Binds 1 [4Fe-4S] cluster per subunit.</text>
</comment>
<comment type="catalytic activity">
    <reaction evidence="7 8">
        <text>5-phospho-beta-D-ribosylamine + L-glutamate + diphosphate = 5-phospho-alpha-D-ribose 1-diphosphate + L-glutamine + H2O</text>
        <dbReference type="Rhea" id="RHEA:14905"/>
        <dbReference type="ChEBI" id="CHEBI:15377"/>
        <dbReference type="ChEBI" id="CHEBI:29985"/>
        <dbReference type="ChEBI" id="CHEBI:33019"/>
        <dbReference type="ChEBI" id="CHEBI:58017"/>
        <dbReference type="ChEBI" id="CHEBI:58359"/>
        <dbReference type="ChEBI" id="CHEBI:58681"/>
        <dbReference type="EC" id="2.4.2.14"/>
    </reaction>
</comment>
<evidence type="ECO:0000256" key="2">
    <source>
        <dbReference type="ARBA" id="ARBA00010138"/>
    </source>
</evidence>
<dbReference type="Proteomes" id="UP000265724">
    <property type="component" value="Unassembled WGS sequence"/>
</dbReference>
<reference evidence="15 16" key="1">
    <citation type="submission" date="2018-09" db="EMBL/GenBank/DDBJ databases">
        <title>Discovery and Ecogenomic Context for Candidatus Cryosericales, a Global Caldiserica Order Active in Thawing Permafrost.</title>
        <authorList>
            <person name="Martinez M.A."/>
            <person name="Woodcroft B.J."/>
            <person name="Ignacio Espinoza J.C."/>
            <person name="Zayed A."/>
            <person name="Singleton C.M."/>
            <person name="Boyd J."/>
            <person name="Li Y.-F."/>
            <person name="Purvine S."/>
            <person name="Maughan H."/>
            <person name="Hodgkins S.B."/>
            <person name="Anderson D."/>
            <person name="Sederholm M."/>
            <person name="Temperton B."/>
            <person name="Saleska S.R."/>
            <person name="Tyson G.W."/>
            <person name="Rich V.I."/>
        </authorList>
    </citation>
    <scope>NUCLEOTIDE SEQUENCE [LARGE SCALE GENOMIC DNA]</scope>
    <source>
        <strain evidence="14 15">SMC2</strain>
        <strain evidence="13 16">SMC3</strain>
    </source>
</reference>
<evidence type="ECO:0000256" key="9">
    <source>
        <dbReference type="PIRSR" id="PIRSR000485-1"/>
    </source>
</evidence>
<feature type="binding site" evidence="7 10">
    <location>
        <position position="356"/>
    </location>
    <ligand>
        <name>Mg(2+)</name>
        <dbReference type="ChEBI" id="CHEBI:18420"/>
    </ligand>
</feature>
<dbReference type="InterPro" id="IPR000836">
    <property type="entry name" value="PRTase_dom"/>
</dbReference>
<name>A0A398DBI0_9BACT</name>
<keyword evidence="7 11" id="KW-0411">Iron-sulfur</keyword>
<keyword evidence="7 10" id="KW-0479">Metal-binding</keyword>
<evidence type="ECO:0000256" key="8">
    <source>
        <dbReference type="PIRNR" id="PIRNR000485"/>
    </source>
</evidence>
<dbReference type="CDD" id="cd00715">
    <property type="entry name" value="GPATase_N"/>
    <property type="match status" value="1"/>
</dbReference>
<evidence type="ECO:0000256" key="11">
    <source>
        <dbReference type="PIRSR" id="PIRSR000485-3"/>
    </source>
</evidence>
<feature type="binding site" evidence="7 11">
    <location>
        <position position="393"/>
    </location>
    <ligand>
        <name>[4Fe-4S] cluster</name>
        <dbReference type="ChEBI" id="CHEBI:49883"/>
    </ligand>
</feature>
<keyword evidence="15" id="KW-1185">Reference proteome</keyword>
<dbReference type="AlphaFoldDB" id="A0A398DBI0"/>
<feature type="binding site" evidence="7 11">
    <location>
        <position position="247"/>
    </location>
    <ligand>
        <name>[4Fe-4S] cluster</name>
        <dbReference type="ChEBI" id="CHEBI:49883"/>
    </ligand>
</feature>
<dbReference type="InterPro" id="IPR035584">
    <property type="entry name" value="PurF_N"/>
</dbReference>
<dbReference type="InterPro" id="IPR005854">
    <property type="entry name" value="PurF"/>
</dbReference>
<feature type="binding site" evidence="7 11">
    <location>
        <position position="442"/>
    </location>
    <ligand>
        <name>[4Fe-4S] cluster</name>
        <dbReference type="ChEBI" id="CHEBI:49883"/>
    </ligand>
</feature>
<dbReference type="Gene3D" id="3.40.50.2020">
    <property type="match status" value="1"/>
</dbReference>
<keyword evidence="7 11" id="KW-0408">Iron</keyword>
<keyword evidence="6 7" id="KW-0315">Glutamine amidotransferase</keyword>
<dbReference type="GO" id="GO:0006189">
    <property type="term" value="P:'de novo' IMP biosynthetic process"/>
    <property type="evidence" value="ECO:0007669"/>
    <property type="project" value="UniProtKB-UniRule"/>
</dbReference>
<keyword evidence="7 10" id="KW-0460">Magnesium</keyword>
<dbReference type="PROSITE" id="PS51278">
    <property type="entry name" value="GATASE_TYPE_2"/>
    <property type="match status" value="1"/>
</dbReference>
<keyword evidence="3 7" id="KW-0328">Glycosyltransferase</keyword>
<dbReference type="EC" id="2.4.2.14" evidence="7"/>
<dbReference type="PIRSF" id="PIRSF000485">
    <property type="entry name" value="Amd_phspho_trans"/>
    <property type="match status" value="1"/>
</dbReference>
<evidence type="ECO:0000256" key="1">
    <source>
        <dbReference type="ARBA" id="ARBA00005209"/>
    </source>
</evidence>
<dbReference type="UniPathway" id="UPA00074">
    <property type="reaction ID" value="UER00124"/>
</dbReference>
<organism evidence="13 16">
    <name type="scientific">Candidatus Cryosericum hinesii</name>
    <dbReference type="NCBI Taxonomy" id="2290915"/>
    <lineage>
        <taxon>Bacteria</taxon>
        <taxon>Pseudomonadati</taxon>
        <taxon>Caldisericota/Cryosericota group</taxon>
        <taxon>Candidatus Cryosericota</taxon>
        <taxon>Candidatus Cryosericia</taxon>
        <taxon>Candidatus Cryosericales</taxon>
        <taxon>Candidatus Cryosericaceae</taxon>
        <taxon>Candidatus Cryosericum</taxon>
    </lineage>
</organism>
<dbReference type="InterPro" id="IPR029055">
    <property type="entry name" value="Ntn_hydrolases_N"/>
</dbReference>
<dbReference type="SUPFAM" id="SSF53271">
    <property type="entry name" value="PRTase-like"/>
    <property type="match status" value="1"/>
</dbReference>
<comment type="cofactor">
    <cofactor evidence="7 10">
        <name>Mg(2+)</name>
        <dbReference type="ChEBI" id="CHEBI:18420"/>
    </cofactor>
    <text evidence="7 10">Binds 1 Mg(2+) ion per subunit.</text>
</comment>
<dbReference type="GO" id="GO:0051539">
    <property type="term" value="F:4 iron, 4 sulfur cluster binding"/>
    <property type="evidence" value="ECO:0007669"/>
    <property type="project" value="UniProtKB-KW"/>
</dbReference>
<dbReference type="RefSeq" id="WP_119087834.1">
    <property type="nucleotide sequence ID" value="NZ_QXIV01000038.1"/>
</dbReference>
<feature type="binding site" evidence="7 10">
    <location>
        <position position="357"/>
    </location>
    <ligand>
        <name>Mg(2+)</name>
        <dbReference type="ChEBI" id="CHEBI:18420"/>
    </ligand>
</feature>
<dbReference type="CDD" id="cd06223">
    <property type="entry name" value="PRTases_typeI"/>
    <property type="match status" value="1"/>
</dbReference>
<evidence type="ECO:0000256" key="10">
    <source>
        <dbReference type="PIRSR" id="PIRSR000485-2"/>
    </source>
</evidence>
<evidence type="ECO:0000256" key="6">
    <source>
        <dbReference type="ARBA" id="ARBA00022962"/>
    </source>
</evidence>
<accession>A0A398DBI0</accession>
<feature type="binding site" evidence="7 10">
    <location>
        <position position="294"/>
    </location>
    <ligand>
        <name>Mg(2+)</name>
        <dbReference type="ChEBI" id="CHEBI:18420"/>
    </ligand>
</feature>
<keyword evidence="7" id="KW-0004">4Fe-4S</keyword>
<evidence type="ECO:0000256" key="5">
    <source>
        <dbReference type="ARBA" id="ARBA00022755"/>
    </source>
</evidence>
<comment type="pathway">
    <text evidence="1 7 8">Purine metabolism; IMP biosynthesis via de novo pathway; N(1)-(5-phospho-D-ribosyl)glycinamide from 5-phospho-alpha-D-ribose 1-diphosphate: step 1/2.</text>
</comment>
<dbReference type="Pfam" id="PF00156">
    <property type="entry name" value="Pribosyltran"/>
    <property type="match status" value="1"/>
</dbReference>
<dbReference type="InterPro" id="IPR029057">
    <property type="entry name" value="PRTase-like"/>
</dbReference>
<dbReference type="EMBL" id="QXIW01000028">
    <property type="protein sequence ID" value="RIE12772.1"/>
    <property type="molecule type" value="Genomic_DNA"/>
</dbReference>
<dbReference type="Pfam" id="PF13537">
    <property type="entry name" value="GATase_7"/>
    <property type="match status" value="1"/>
</dbReference>
<dbReference type="GO" id="GO:0000287">
    <property type="term" value="F:magnesium ion binding"/>
    <property type="evidence" value="ECO:0007669"/>
    <property type="project" value="UniProtKB-UniRule"/>
</dbReference>
<comment type="function">
    <text evidence="7">Catalyzes the formation of phosphoribosylamine from phosphoribosylpyrophosphate (PRPP) and glutamine.</text>
</comment>
<proteinExistence type="inferred from homology"/>
<evidence type="ECO:0000259" key="12">
    <source>
        <dbReference type="PROSITE" id="PS51278"/>
    </source>
</evidence>
<evidence type="ECO:0000313" key="14">
    <source>
        <dbReference type="EMBL" id="RIE12901.1"/>
    </source>
</evidence>
<comment type="similarity">
    <text evidence="2 7 8">In the C-terminal section; belongs to the purine/pyrimidine phosphoribosyltransferase family.</text>
</comment>
<dbReference type="Gene3D" id="3.60.20.10">
    <property type="entry name" value="Glutamine Phosphoribosylpyrophosphate, subunit 1, domain 1"/>
    <property type="match status" value="1"/>
</dbReference>
<gene>
    <name evidence="7" type="primary">purF</name>
    <name evidence="14" type="ORF">SMC2_06160</name>
    <name evidence="13" type="ORF">SMC3_05785</name>
</gene>
<dbReference type="GO" id="GO:0004044">
    <property type="term" value="F:amidophosphoribosyltransferase activity"/>
    <property type="evidence" value="ECO:0007669"/>
    <property type="project" value="UniProtKB-UniRule"/>
</dbReference>
<dbReference type="PANTHER" id="PTHR11907">
    <property type="entry name" value="AMIDOPHOSPHORIBOSYLTRANSFERASE"/>
    <property type="match status" value="1"/>
</dbReference>
<sequence length="473" mass="50229">MRSTSGLHEECGVFGIVGGPQTRAARATYYGLYALQHRGQESAGIAVSTGNEILHHKAMGLVSEVFDEKRLATLPGSMACGHVRYSTSGRSLVVNAQPLVVRYRGGALALAHNGNLVNAPSLRATLEQEGVIFETSIDSELIANLVARADTGNIVEAVLSAMRVIRGAYALVIMTPDTLIGVRDLDGIRPLSIGRSEDSWMLASESCAFDAVGGTLVRDVEPGEVVTLNRSGVMSHPSGLARPERLCIFEFIYFGRPDSVMGASTMYVVRKRAGGLLAREAPARADIVVPVPDSGTSAAVGYAETSGIPFAEGFVKNSYVGRTFIQPEQSLRATGVDLKLSVLVDVVRGKRVVLVDDSIVRGTTILRLIRKLRAAGAVAIDLRVASPPIVCPCHFGIDTPSRGELIATSLDAPAICRRVNADSLAYLSIRGLREAVGGKGSCDACFSGQYPMDVPDEGNKLGLEQAEVEHATR</sequence>
<keyword evidence="5 7" id="KW-0658">Purine biosynthesis</keyword>
<dbReference type="HAMAP" id="MF_01931">
    <property type="entry name" value="PurF"/>
    <property type="match status" value="1"/>
</dbReference>
<keyword evidence="4 7" id="KW-0808">Transferase</keyword>
<dbReference type="NCBIfam" id="TIGR01134">
    <property type="entry name" value="purF"/>
    <property type="match status" value="1"/>
</dbReference>
<dbReference type="GO" id="GO:0009113">
    <property type="term" value="P:purine nucleobase biosynthetic process"/>
    <property type="evidence" value="ECO:0007669"/>
    <property type="project" value="UniProtKB-UniRule"/>
</dbReference>
<evidence type="ECO:0000313" key="16">
    <source>
        <dbReference type="Proteomes" id="UP000266042"/>
    </source>
</evidence>
<evidence type="ECO:0000256" key="4">
    <source>
        <dbReference type="ARBA" id="ARBA00022679"/>
    </source>
</evidence>
<evidence type="ECO:0000256" key="3">
    <source>
        <dbReference type="ARBA" id="ARBA00022676"/>
    </source>
</evidence>